<evidence type="ECO:0000313" key="3">
    <source>
        <dbReference type="Proteomes" id="UP001348265"/>
    </source>
</evidence>
<keyword evidence="2" id="KW-0808">Transferase</keyword>
<dbReference type="GO" id="GO:0008168">
    <property type="term" value="F:methyltransferase activity"/>
    <property type="evidence" value="ECO:0007669"/>
    <property type="project" value="UniProtKB-KW"/>
</dbReference>
<dbReference type="InterPro" id="IPR041698">
    <property type="entry name" value="Methyltransf_25"/>
</dbReference>
<dbReference type="CDD" id="cd02440">
    <property type="entry name" value="AdoMet_MTases"/>
    <property type="match status" value="1"/>
</dbReference>
<dbReference type="InterPro" id="IPR050508">
    <property type="entry name" value="Methyltransf_Superfamily"/>
</dbReference>
<dbReference type="Proteomes" id="UP001348265">
    <property type="component" value="Unassembled WGS sequence"/>
</dbReference>
<sequence length="258" mass="28157">MPDPPLARFFDRLAPTYDLLYPDWPTAVAQQGRALDGHLRAALGDRAHRVLDCACGIGTQAIGLAAAGHAVTGTDLSPVAAARATAEAAARGLRLPTAAADMRSLPFRDALFDAVVCADNSLALLTTPESVRTALGSMRRVLRPGGQLLLGMRAYEEARREHPEALPPRVTRTPDGGRAVTLQLWEWHDDGEHYDFDLIQLLPRGTTWEVHSRRATSWALTRAQVTAFVTAAGFEHLAWHDPEEGGYFQPLLTARRRA</sequence>
<keyword evidence="2" id="KW-0489">Methyltransferase</keyword>
<dbReference type="RefSeq" id="WP_331787973.1">
    <property type="nucleotide sequence ID" value="NZ_JAVFKM010000012.1"/>
</dbReference>
<dbReference type="SUPFAM" id="SSF53335">
    <property type="entry name" value="S-adenosyl-L-methionine-dependent methyltransferases"/>
    <property type="match status" value="1"/>
</dbReference>
<dbReference type="GO" id="GO:0032259">
    <property type="term" value="P:methylation"/>
    <property type="evidence" value="ECO:0007669"/>
    <property type="project" value="UniProtKB-KW"/>
</dbReference>
<evidence type="ECO:0000313" key="2">
    <source>
        <dbReference type="EMBL" id="MEF3116096.1"/>
    </source>
</evidence>
<protein>
    <submittedName>
        <fullName evidence="2">Class I SAM-dependent methyltransferase</fullName>
        <ecNumber evidence="2">2.1.1.-</ecNumber>
    </submittedName>
</protein>
<evidence type="ECO:0000259" key="1">
    <source>
        <dbReference type="Pfam" id="PF13649"/>
    </source>
</evidence>
<name>A0ABU7WX51_9ACTN</name>
<dbReference type="EMBL" id="JAVFKM010000012">
    <property type="protein sequence ID" value="MEF3116096.1"/>
    <property type="molecule type" value="Genomic_DNA"/>
</dbReference>
<dbReference type="Pfam" id="PF13649">
    <property type="entry name" value="Methyltransf_25"/>
    <property type="match status" value="1"/>
</dbReference>
<keyword evidence="3" id="KW-1185">Reference proteome</keyword>
<feature type="domain" description="Methyltransferase" evidence="1">
    <location>
        <begin position="50"/>
        <end position="146"/>
    </location>
</feature>
<dbReference type="InterPro" id="IPR029063">
    <property type="entry name" value="SAM-dependent_MTases_sf"/>
</dbReference>
<comment type="caution">
    <text evidence="2">The sequence shown here is derived from an EMBL/GenBank/DDBJ whole genome shotgun (WGS) entry which is preliminary data.</text>
</comment>
<reference evidence="2 3" key="1">
    <citation type="submission" date="2023-08" db="EMBL/GenBank/DDBJ databases">
        <authorList>
            <person name="Sharma P."/>
            <person name="Verma V."/>
            <person name="Mohan M.K."/>
            <person name="Dubey A.K."/>
        </authorList>
    </citation>
    <scope>NUCLEOTIDE SEQUENCE [LARGE SCALE GENOMIC DNA]</scope>
    <source>
        <strain evidence="2 3">ADP4</strain>
    </source>
</reference>
<dbReference type="EC" id="2.1.1.-" evidence="2"/>
<accession>A0ABU7WX51</accession>
<dbReference type="PANTHER" id="PTHR42912">
    <property type="entry name" value="METHYLTRANSFERASE"/>
    <property type="match status" value="1"/>
</dbReference>
<gene>
    <name evidence="2" type="ORF">RB636_23230</name>
</gene>
<dbReference type="Gene3D" id="3.40.50.150">
    <property type="entry name" value="Vaccinia Virus protein VP39"/>
    <property type="match status" value="1"/>
</dbReference>
<organism evidence="2 3">
    <name type="scientific">Streptomyces chrestomyceticus</name>
    <dbReference type="NCBI Taxonomy" id="68185"/>
    <lineage>
        <taxon>Bacteria</taxon>
        <taxon>Bacillati</taxon>
        <taxon>Actinomycetota</taxon>
        <taxon>Actinomycetes</taxon>
        <taxon>Kitasatosporales</taxon>
        <taxon>Streptomycetaceae</taxon>
        <taxon>Streptomyces</taxon>
    </lineage>
</organism>
<proteinExistence type="predicted"/>